<protein>
    <recommendedName>
        <fullName evidence="7">Aflatoxin regulatory protein domain-containing protein</fullName>
    </recommendedName>
</protein>
<gene>
    <name evidence="8" type="ORF">PCL_06836</name>
</gene>
<keyword evidence="3" id="KW-0238">DNA-binding</keyword>
<dbReference type="Proteomes" id="UP000245956">
    <property type="component" value="Unassembled WGS sequence"/>
</dbReference>
<proteinExistence type="predicted"/>
<evidence type="ECO:0000256" key="6">
    <source>
        <dbReference type="SAM" id="MobiDB-lite"/>
    </source>
</evidence>
<evidence type="ECO:0000256" key="3">
    <source>
        <dbReference type="ARBA" id="ARBA00023125"/>
    </source>
</evidence>
<dbReference type="GO" id="GO:0003677">
    <property type="term" value="F:DNA binding"/>
    <property type="evidence" value="ECO:0007669"/>
    <property type="project" value="UniProtKB-KW"/>
</dbReference>
<reference evidence="8 9" key="1">
    <citation type="journal article" date="2016" name="Front. Microbiol.">
        <title>Genome and transcriptome sequences reveal the specific parasitism of the nematophagous Purpureocillium lilacinum 36-1.</title>
        <authorList>
            <person name="Xie J."/>
            <person name="Li S."/>
            <person name="Mo C."/>
            <person name="Xiao X."/>
            <person name="Peng D."/>
            <person name="Wang G."/>
            <person name="Xiao Y."/>
        </authorList>
    </citation>
    <scope>NUCLEOTIDE SEQUENCE [LARGE SCALE GENOMIC DNA]</scope>
    <source>
        <strain evidence="8 9">36-1</strain>
    </source>
</reference>
<evidence type="ECO:0000256" key="5">
    <source>
        <dbReference type="ARBA" id="ARBA00023242"/>
    </source>
</evidence>
<dbReference type="InterPro" id="IPR013700">
    <property type="entry name" value="AflR"/>
</dbReference>
<evidence type="ECO:0000256" key="4">
    <source>
        <dbReference type="ARBA" id="ARBA00023163"/>
    </source>
</evidence>
<evidence type="ECO:0000256" key="1">
    <source>
        <dbReference type="ARBA" id="ARBA00022723"/>
    </source>
</evidence>
<feature type="domain" description="Aflatoxin regulatory protein" evidence="7">
    <location>
        <begin position="231"/>
        <end position="311"/>
    </location>
</feature>
<keyword evidence="5" id="KW-0539">Nucleus</keyword>
<name>A0A2U3DTQ3_PURLI</name>
<feature type="region of interest" description="Disordered" evidence="6">
    <location>
        <begin position="39"/>
        <end position="86"/>
    </location>
</feature>
<dbReference type="EMBL" id="LCWV01000031">
    <property type="protein sequence ID" value="PWI65631.1"/>
    <property type="molecule type" value="Genomic_DNA"/>
</dbReference>
<keyword evidence="4" id="KW-0804">Transcription</keyword>
<dbReference type="GO" id="GO:0046872">
    <property type="term" value="F:metal ion binding"/>
    <property type="evidence" value="ECO:0007669"/>
    <property type="project" value="UniProtKB-KW"/>
</dbReference>
<keyword evidence="2" id="KW-0805">Transcription regulation</keyword>
<evidence type="ECO:0000256" key="2">
    <source>
        <dbReference type="ARBA" id="ARBA00023015"/>
    </source>
</evidence>
<feature type="compositionally biased region" description="Basic and acidic residues" evidence="6">
    <location>
        <begin position="44"/>
        <end position="80"/>
    </location>
</feature>
<dbReference type="GO" id="GO:0006355">
    <property type="term" value="P:regulation of DNA-templated transcription"/>
    <property type="evidence" value="ECO:0007669"/>
    <property type="project" value="InterPro"/>
</dbReference>
<sequence length="414" mass="45120">MFGTWRVQPMAVAGGPVRQVHGSQGLRSLSRQACNACRAKKRGKADERQDAGYNNDNDRDDYNDGYRQQDNEHDNDHENEGNDTATNASYSWMEQGFSPECLAISAMEGWSSMMGVGQEEFAVPLPPNETPVNLDHLPLSLSDISTDAAYTPSSASSSNDSVADARSCFSAPRGGCLQYPDQLPIASDIHSSPALTDSSWHDDGLFKPNFSGVDSPIYKYSSAERNRTFEQCSCLERLVLLLDEFEPTSASQGDQGAHAAPSTPTPATVETIFTALREALGQVQSTTDCTACATRVDAMTVLALLILRLVKALRLVFPIVMSAAVAAASPLPGLSQETALFVSNHKSNLQVEWRRVMCTAALDLARRLESLAQVMSKRIIVAHHRFLVQRLMTAQVQLAAYVQTLLLASMDLMQ</sequence>
<organism evidence="8 9">
    <name type="scientific">Purpureocillium lilacinum</name>
    <name type="common">Paecilomyces lilacinus</name>
    <dbReference type="NCBI Taxonomy" id="33203"/>
    <lineage>
        <taxon>Eukaryota</taxon>
        <taxon>Fungi</taxon>
        <taxon>Dikarya</taxon>
        <taxon>Ascomycota</taxon>
        <taxon>Pezizomycotina</taxon>
        <taxon>Sordariomycetes</taxon>
        <taxon>Hypocreomycetidae</taxon>
        <taxon>Hypocreales</taxon>
        <taxon>Ophiocordycipitaceae</taxon>
        <taxon>Purpureocillium</taxon>
    </lineage>
</organism>
<dbReference type="AlphaFoldDB" id="A0A2U3DTQ3"/>
<evidence type="ECO:0000313" key="9">
    <source>
        <dbReference type="Proteomes" id="UP000245956"/>
    </source>
</evidence>
<dbReference type="Pfam" id="PF08493">
    <property type="entry name" value="AflR"/>
    <property type="match status" value="1"/>
</dbReference>
<dbReference type="GO" id="GO:0005634">
    <property type="term" value="C:nucleus"/>
    <property type="evidence" value="ECO:0007669"/>
    <property type="project" value="InterPro"/>
</dbReference>
<dbReference type="GO" id="GO:0045122">
    <property type="term" value="P:aflatoxin biosynthetic process"/>
    <property type="evidence" value="ECO:0007669"/>
    <property type="project" value="InterPro"/>
</dbReference>
<keyword evidence="1" id="KW-0479">Metal-binding</keyword>
<evidence type="ECO:0000259" key="7">
    <source>
        <dbReference type="Pfam" id="PF08493"/>
    </source>
</evidence>
<evidence type="ECO:0000313" key="8">
    <source>
        <dbReference type="EMBL" id="PWI65631.1"/>
    </source>
</evidence>
<accession>A0A2U3DTQ3</accession>
<comment type="caution">
    <text evidence="8">The sequence shown here is derived from an EMBL/GenBank/DDBJ whole genome shotgun (WGS) entry which is preliminary data.</text>
</comment>